<reference evidence="1 2" key="1">
    <citation type="journal article" date="2017" name="Sci. Rep.">
        <title>Isolation and genomic characterization of a Dehalococcoides strain suggests genomic rearrangement during culture.</title>
        <authorList>
            <person name="Yohda M."/>
            <person name="Ikegami K."/>
            <person name="Aita Y."/>
            <person name="Kitajima M."/>
            <person name="Takechi A."/>
            <person name="Iwamoto M."/>
            <person name="Fukuda T."/>
            <person name="Tamura N."/>
            <person name="Shibasaki J."/>
            <person name="Koike S."/>
            <person name="Komatsu D."/>
            <person name="Miyagi S."/>
            <person name="Nishimura M."/>
            <person name="Uchino Y."/>
            <person name="Shiroma A."/>
            <person name="Shimoji M."/>
            <person name="Tamotsu H."/>
            <person name="Ashimine N."/>
            <person name="Shinzato M."/>
            <person name="Ohki S."/>
            <person name="Nakano K."/>
            <person name="Teruya K."/>
            <person name="Satou K."/>
            <person name="Hirano T."/>
            <person name="Yagi O."/>
        </authorList>
    </citation>
    <scope>NUCLEOTIDE SEQUENCE [LARGE SCALE GENOMIC DNA]</scope>
    <source>
        <strain evidence="1 2">UCH-ATV1</strain>
    </source>
</reference>
<dbReference type="EMBL" id="AP017649">
    <property type="protein sequence ID" value="BAZ97270.1"/>
    <property type="molecule type" value="Genomic_DNA"/>
</dbReference>
<proteinExistence type="predicted"/>
<sequence>MQTQDNQRKIYIRNTKQWVPVTEDVYLAYYRPIWRLQKEAQKNGQCVCPKSKLWACNGDCATCEYRAAGNTISLDAPMENPTGEEFCLLDTLEDPDGSFADVLVDRLLLKQLLDELAERDPEGKRICELIMEGSSKTEIADTLQREFGGGWYKSKAVYREKQVLDQLRKRILGL</sequence>
<organism evidence="1 2">
    <name type="scientific">Dehalococcoides mccartyi</name>
    <dbReference type="NCBI Taxonomy" id="61435"/>
    <lineage>
        <taxon>Bacteria</taxon>
        <taxon>Bacillati</taxon>
        <taxon>Chloroflexota</taxon>
        <taxon>Dehalococcoidia</taxon>
        <taxon>Dehalococcoidales</taxon>
        <taxon>Dehalococcoidaceae</taxon>
        <taxon>Dehalococcoides</taxon>
    </lineage>
</organism>
<evidence type="ECO:0000313" key="2">
    <source>
        <dbReference type="Proteomes" id="UP000218257"/>
    </source>
</evidence>
<dbReference type="AlphaFoldDB" id="A0AB33HQ92"/>
<dbReference type="RefSeq" id="WP_096476633.1">
    <property type="nucleotide sequence ID" value="NZ_AP017649.1"/>
</dbReference>
<name>A0AB33HQ92_9CHLR</name>
<gene>
    <name evidence="1" type="ORF">DEHALATV1_0642</name>
</gene>
<accession>A0AB33HQ92</accession>
<protein>
    <recommendedName>
        <fullName evidence="3">Bacterio-opsin activator</fullName>
    </recommendedName>
</protein>
<evidence type="ECO:0000313" key="1">
    <source>
        <dbReference type="EMBL" id="BAZ97270.1"/>
    </source>
</evidence>
<evidence type="ECO:0008006" key="3">
    <source>
        <dbReference type="Google" id="ProtNLM"/>
    </source>
</evidence>
<dbReference type="Proteomes" id="UP000218257">
    <property type="component" value="Chromosome"/>
</dbReference>